<dbReference type="InterPro" id="IPR036631">
    <property type="entry name" value="MGMT_N_sf"/>
</dbReference>
<dbReference type="Pfam" id="PF02870">
    <property type="entry name" value="Methyltransf_1N"/>
    <property type="match status" value="1"/>
</dbReference>
<keyword evidence="5 8" id="KW-0227">DNA damage</keyword>
<dbReference type="GO" id="GO:0032259">
    <property type="term" value="P:methylation"/>
    <property type="evidence" value="ECO:0007669"/>
    <property type="project" value="UniProtKB-KW"/>
</dbReference>
<dbReference type="CDD" id="cd06445">
    <property type="entry name" value="ATase"/>
    <property type="match status" value="1"/>
</dbReference>
<evidence type="ECO:0000256" key="7">
    <source>
        <dbReference type="ARBA" id="ARBA00049348"/>
    </source>
</evidence>
<dbReference type="EC" id="2.1.1.63" evidence="8"/>
<comment type="miscellaneous">
    <text evidence="8">This enzyme catalyzes only one turnover and therefore is not strictly catalytic. According to one definition, an enzyme is a biocatalyst that acts repeatedly and over many reaction cycles.</text>
</comment>
<evidence type="ECO:0000256" key="4">
    <source>
        <dbReference type="ARBA" id="ARBA00022679"/>
    </source>
</evidence>
<evidence type="ECO:0000259" key="10">
    <source>
        <dbReference type="Pfam" id="PF02870"/>
    </source>
</evidence>
<comment type="function">
    <text evidence="8">Involved in the cellular defense against the biological effects of O6-methylguanine (O6-MeG) and O4-methylthymine (O4-MeT) in DNA. Repairs the methylated nucleobase in DNA by stoichiometrically transferring the methyl group to a cysteine residue in the enzyme. This is a suicide reaction: the enzyme is irreversibly inactivated.</text>
</comment>
<dbReference type="GO" id="GO:0005737">
    <property type="term" value="C:cytoplasm"/>
    <property type="evidence" value="ECO:0007669"/>
    <property type="project" value="UniProtKB-SubCell"/>
</dbReference>
<dbReference type="HAMAP" id="MF_00772">
    <property type="entry name" value="OGT"/>
    <property type="match status" value="1"/>
</dbReference>
<evidence type="ECO:0000256" key="2">
    <source>
        <dbReference type="ARBA" id="ARBA00022490"/>
    </source>
</evidence>
<evidence type="ECO:0000259" key="9">
    <source>
        <dbReference type="Pfam" id="PF01035"/>
    </source>
</evidence>
<dbReference type="InterPro" id="IPR036388">
    <property type="entry name" value="WH-like_DNA-bd_sf"/>
</dbReference>
<gene>
    <name evidence="11" type="ORF">BZARG_1709</name>
</gene>
<dbReference type="PANTHER" id="PTHR10815:SF13">
    <property type="entry name" value="METHYLATED-DNA--PROTEIN-CYSTEINE METHYLTRANSFERASE"/>
    <property type="match status" value="1"/>
</dbReference>
<dbReference type="InterPro" id="IPR008332">
    <property type="entry name" value="MethylG_MeTrfase_N"/>
</dbReference>
<dbReference type="SUPFAM" id="SSF46767">
    <property type="entry name" value="Methylated DNA-protein cysteine methyltransferase, C-terminal domain"/>
    <property type="match status" value="1"/>
</dbReference>
<dbReference type="InterPro" id="IPR023546">
    <property type="entry name" value="MGMT"/>
</dbReference>
<keyword evidence="2 8" id="KW-0963">Cytoplasm</keyword>
<evidence type="ECO:0000256" key="5">
    <source>
        <dbReference type="ARBA" id="ARBA00022763"/>
    </source>
</evidence>
<keyword evidence="6 8" id="KW-0234">DNA repair</keyword>
<dbReference type="eggNOG" id="COG0350">
    <property type="taxonomic scope" value="Bacteria"/>
</dbReference>
<dbReference type="Pfam" id="PF01035">
    <property type="entry name" value="DNA_binding_1"/>
    <property type="match status" value="1"/>
</dbReference>
<dbReference type="PATRIC" id="fig|1046627.3.peg.2086"/>
<evidence type="ECO:0000256" key="3">
    <source>
        <dbReference type="ARBA" id="ARBA00022603"/>
    </source>
</evidence>
<comment type="subcellular location">
    <subcellularLocation>
        <location evidence="8">Cytoplasm</location>
    </subcellularLocation>
</comment>
<keyword evidence="3 8" id="KW-0489">Methyltransferase</keyword>
<organism evidence="11 12">
    <name type="scientific">Bizionia argentinensis JUB59</name>
    <dbReference type="NCBI Taxonomy" id="1046627"/>
    <lineage>
        <taxon>Bacteria</taxon>
        <taxon>Pseudomonadati</taxon>
        <taxon>Bacteroidota</taxon>
        <taxon>Flavobacteriia</taxon>
        <taxon>Flavobacteriales</taxon>
        <taxon>Flavobacteriaceae</taxon>
        <taxon>Bizionia</taxon>
    </lineage>
</organism>
<evidence type="ECO:0000256" key="8">
    <source>
        <dbReference type="HAMAP-Rule" id="MF_00772"/>
    </source>
</evidence>
<evidence type="ECO:0000256" key="6">
    <source>
        <dbReference type="ARBA" id="ARBA00023204"/>
    </source>
</evidence>
<comment type="catalytic activity">
    <reaction evidence="1 8">
        <text>a 4-O-methyl-thymidine in DNA + L-cysteinyl-[protein] = a thymidine in DNA + S-methyl-L-cysteinyl-[protein]</text>
        <dbReference type="Rhea" id="RHEA:53428"/>
        <dbReference type="Rhea" id="RHEA-COMP:10131"/>
        <dbReference type="Rhea" id="RHEA-COMP:10132"/>
        <dbReference type="Rhea" id="RHEA-COMP:13555"/>
        <dbReference type="Rhea" id="RHEA-COMP:13556"/>
        <dbReference type="ChEBI" id="CHEBI:29950"/>
        <dbReference type="ChEBI" id="CHEBI:82612"/>
        <dbReference type="ChEBI" id="CHEBI:137386"/>
        <dbReference type="ChEBI" id="CHEBI:137387"/>
        <dbReference type="EC" id="2.1.1.63"/>
    </reaction>
</comment>
<dbReference type="FunFam" id="1.10.10.10:FF:000337">
    <property type="entry name" value="Methylated-DNA--protein-cysteine methyltransferase"/>
    <property type="match status" value="1"/>
</dbReference>
<dbReference type="Gene3D" id="1.10.10.10">
    <property type="entry name" value="Winged helix-like DNA-binding domain superfamily/Winged helix DNA-binding domain"/>
    <property type="match status" value="1"/>
</dbReference>
<feature type="domain" description="Methylated-DNA-[protein]-cysteine S-methyltransferase DNA binding" evidence="9">
    <location>
        <begin position="77"/>
        <end position="156"/>
    </location>
</feature>
<dbReference type="SUPFAM" id="SSF53155">
    <property type="entry name" value="Methylated DNA-protein cysteine methyltransferase domain"/>
    <property type="match status" value="1"/>
</dbReference>
<keyword evidence="12" id="KW-1185">Reference proteome</keyword>
<comment type="catalytic activity">
    <reaction evidence="7 8">
        <text>a 6-O-methyl-2'-deoxyguanosine in DNA + L-cysteinyl-[protein] = S-methyl-L-cysteinyl-[protein] + a 2'-deoxyguanosine in DNA</text>
        <dbReference type="Rhea" id="RHEA:24000"/>
        <dbReference type="Rhea" id="RHEA-COMP:10131"/>
        <dbReference type="Rhea" id="RHEA-COMP:10132"/>
        <dbReference type="Rhea" id="RHEA-COMP:11367"/>
        <dbReference type="Rhea" id="RHEA-COMP:11368"/>
        <dbReference type="ChEBI" id="CHEBI:29950"/>
        <dbReference type="ChEBI" id="CHEBI:82612"/>
        <dbReference type="ChEBI" id="CHEBI:85445"/>
        <dbReference type="ChEBI" id="CHEBI:85448"/>
        <dbReference type="EC" id="2.1.1.63"/>
    </reaction>
</comment>
<protein>
    <recommendedName>
        <fullName evidence="8">Methylated-DNA--protein-cysteine methyltransferase</fullName>
        <ecNumber evidence="8">2.1.1.63</ecNumber>
    </recommendedName>
    <alternativeName>
        <fullName evidence="8">6-O-methylguanine-DNA methyltransferase</fullName>
        <shortName evidence="8">MGMT</shortName>
    </alternativeName>
    <alternativeName>
        <fullName evidence="8">O-6-methylguanine-DNA-alkyltransferase</fullName>
    </alternativeName>
</protein>
<dbReference type="NCBIfam" id="TIGR00589">
    <property type="entry name" value="ogt"/>
    <property type="match status" value="1"/>
</dbReference>
<feature type="domain" description="Methylguanine DNA methyltransferase ribonuclease-like" evidence="10">
    <location>
        <begin position="6"/>
        <end position="72"/>
    </location>
</feature>
<feature type="active site" description="Nucleophile; methyl group acceptor" evidence="8">
    <location>
        <position position="128"/>
    </location>
</feature>
<comment type="similarity">
    <text evidence="8">Belongs to the MGMT family.</text>
</comment>
<dbReference type="OrthoDB" id="9802228at2"/>
<dbReference type="Gene3D" id="3.30.160.70">
    <property type="entry name" value="Methylated DNA-protein cysteine methyltransferase domain"/>
    <property type="match status" value="1"/>
</dbReference>
<proteinExistence type="inferred from homology"/>
<evidence type="ECO:0000313" key="11">
    <source>
        <dbReference type="EMBL" id="EGV42980.2"/>
    </source>
</evidence>
<accession>G2EEZ5</accession>
<dbReference type="AlphaFoldDB" id="G2EEZ5"/>
<comment type="caution">
    <text evidence="11">The sequence shown here is derived from an EMBL/GenBank/DDBJ whole genome shotgun (WGS) entry which is preliminary data.</text>
</comment>
<dbReference type="GO" id="GO:0003908">
    <property type="term" value="F:methylated-DNA-[protein]-cysteine S-methyltransferase activity"/>
    <property type="evidence" value="ECO:0007669"/>
    <property type="project" value="UniProtKB-UniRule"/>
</dbReference>
<dbReference type="GO" id="GO:0006307">
    <property type="term" value="P:DNA alkylation repair"/>
    <property type="evidence" value="ECO:0007669"/>
    <property type="project" value="UniProtKB-UniRule"/>
</dbReference>
<reference evidence="11 12" key="1">
    <citation type="journal article" date="2008" name="Int. J. Syst. Evol. Microbiol.">
        <title>Bizionia argentinensis sp. nov., isolated from surface marine water in Antarctica.</title>
        <authorList>
            <person name="Bercovich A."/>
            <person name="Vazquez S.C."/>
            <person name="Yankilevich P."/>
            <person name="Coria S.H."/>
            <person name="Foti M."/>
            <person name="Hernandez E."/>
            <person name="Vidal A."/>
            <person name="Ruberto L."/>
            <person name="Melo C."/>
            <person name="Marenssi S."/>
            <person name="Criscuolo M."/>
            <person name="Memoli M."/>
            <person name="Arguelles M."/>
            <person name="Mac Cormack W.P."/>
        </authorList>
    </citation>
    <scope>NUCLEOTIDE SEQUENCE [LARGE SCALE GENOMIC DNA]</scope>
    <source>
        <strain evidence="11 12">JUB59</strain>
    </source>
</reference>
<dbReference type="STRING" id="1046627.BZARG_1709"/>
<evidence type="ECO:0000313" key="12">
    <source>
        <dbReference type="Proteomes" id="UP000003730"/>
    </source>
</evidence>
<keyword evidence="4 8" id="KW-0808">Transferase</keyword>
<evidence type="ECO:0000256" key="1">
    <source>
        <dbReference type="ARBA" id="ARBA00001286"/>
    </source>
</evidence>
<dbReference type="InterPro" id="IPR014048">
    <property type="entry name" value="MethylDNA_cys_MeTrfase_DNA-bd"/>
</dbReference>
<dbReference type="PROSITE" id="PS00374">
    <property type="entry name" value="MGMT"/>
    <property type="match status" value="1"/>
</dbReference>
<dbReference type="InterPro" id="IPR036217">
    <property type="entry name" value="MethylDNA_cys_MeTrfase_DNAb"/>
</dbReference>
<dbReference type="InterPro" id="IPR001497">
    <property type="entry name" value="MethylDNA_cys_MeTrfase_AS"/>
</dbReference>
<dbReference type="EMBL" id="AFXZ01000036">
    <property type="protein sequence ID" value="EGV42980.2"/>
    <property type="molecule type" value="Genomic_DNA"/>
</dbReference>
<dbReference type="Proteomes" id="UP000003730">
    <property type="component" value="Unassembled WGS sequence"/>
</dbReference>
<dbReference type="PANTHER" id="PTHR10815">
    <property type="entry name" value="METHYLATED-DNA--PROTEIN-CYSTEINE METHYLTRANSFERASE"/>
    <property type="match status" value="1"/>
</dbReference>
<name>G2EEZ5_9FLAO</name>
<sequence>MEICIINSPLGYIKIIGDADGISSIIILNTDLPAEAEGEKITDVIPECLQDCAYQLNEYFEGSRKQFDLKLNPEGTAFQKKVWDALSTIPYGKTVSYLELSKTIGDVKAIRAVANANGKNPLWIVIPCHRVIGSDGSLTGYAGGLHRKKWLLDHENPYKQQLLF</sequence>